<evidence type="ECO:0000313" key="3">
    <source>
        <dbReference type="Proteomes" id="UP000297385"/>
    </source>
</evidence>
<feature type="transmembrane region" description="Helical" evidence="1">
    <location>
        <begin position="48"/>
        <end position="67"/>
    </location>
</feature>
<feature type="transmembrane region" description="Helical" evidence="1">
    <location>
        <begin position="193"/>
        <end position="218"/>
    </location>
</feature>
<comment type="caution">
    <text evidence="2">The sequence shown here is derived from an EMBL/GenBank/DDBJ whole genome shotgun (WGS) entry which is preliminary data.</text>
</comment>
<accession>A0A4Y8MS20</accession>
<protein>
    <submittedName>
        <fullName evidence="2">DUF1345 domain-containing protein</fullName>
    </submittedName>
</protein>
<organism evidence="2 3">
    <name type="scientific">Paraburkholderia dipogonis</name>
    <dbReference type="NCBI Taxonomy" id="1211383"/>
    <lineage>
        <taxon>Bacteria</taxon>
        <taxon>Pseudomonadati</taxon>
        <taxon>Pseudomonadota</taxon>
        <taxon>Betaproteobacteria</taxon>
        <taxon>Burkholderiales</taxon>
        <taxon>Burkholderiaceae</taxon>
        <taxon>Paraburkholderia</taxon>
    </lineage>
</organism>
<reference evidence="2 3" key="1">
    <citation type="submission" date="2019-03" db="EMBL/GenBank/DDBJ databases">
        <title>Complete Genome Sequence of Paraburkholderia dipogonis ICMP 19430T, a Nitrogen-fixing Symbiont of the South African Invasive Legume Dipogon lignosus in New Zealand.</title>
        <authorList>
            <person name="De Meyer S.E."/>
        </authorList>
    </citation>
    <scope>NUCLEOTIDE SEQUENCE [LARGE SCALE GENOMIC DNA]</scope>
    <source>
        <strain evidence="2 3">ICMP 19430</strain>
    </source>
</reference>
<feature type="transmembrane region" description="Helical" evidence="1">
    <location>
        <begin position="79"/>
        <end position="101"/>
    </location>
</feature>
<evidence type="ECO:0000256" key="1">
    <source>
        <dbReference type="SAM" id="Phobius"/>
    </source>
</evidence>
<proteinExistence type="predicted"/>
<name>A0A4Y8MS20_9BURK</name>
<dbReference type="RefSeq" id="WP_134461931.1">
    <property type="nucleotide sequence ID" value="NZ_JBHMFL010000174.1"/>
</dbReference>
<feature type="transmembrane region" description="Helical" evidence="1">
    <location>
        <begin position="113"/>
        <end position="138"/>
    </location>
</feature>
<dbReference type="GeneID" id="97303298"/>
<dbReference type="EMBL" id="SNVI01000002">
    <property type="protein sequence ID" value="TFE40198.1"/>
    <property type="molecule type" value="Genomic_DNA"/>
</dbReference>
<dbReference type="Pfam" id="PF07077">
    <property type="entry name" value="DUF1345"/>
    <property type="match status" value="1"/>
</dbReference>
<keyword evidence="1" id="KW-0812">Transmembrane</keyword>
<sequence>MLTKYYPQVLRNRPRMLVGLALGVVGALLVPAHTRPMVRVLAGWDATIWSYLAMIWVHMAVADEGRVREFARRDDENAGVVLMVICVATIASIVAIVMELASAKGTAGASTVWHYVLTGLTLFGAWFLIPTIFTLHYARLYYDTDAKETPLLFPDHALQPDYWDFLYFSFTIAVASQTSDVVLRSRSLRRAALAQSVLSFYFNVAVLGLCVNIAAGLLGS</sequence>
<evidence type="ECO:0000313" key="2">
    <source>
        <dbReference type="EMBL" id="TFE40198.1"/>
    </source>
</evidence>
<keyword evidence="1" id="KW-1133">Transmembrane helix</keyword>
<dbReference type="InterPro" id="IPR009781">
    <property type="entry name" value="DUF1345"/>
</dbReference>
<dbReference type="Proteomes" id="UP000297385">
    <property type="component" value="Unassembled WGS sequence"/>
</dbReference>
<gene>
    <name evidence="2" type="ORF">E2553_25800</name>
</gene>
<keyword evidence="1" id="KW-0472">Membrane</keyword>
<dbReference type="AlphaFoldDB" id="A0A4Y8MS20"/>